<evidence type="ECO:0000313" key="2">
    <source>
        <dbReference type="EMBL" id="AUW46660.1"/>
    </source>
</evidence>
<evidence type="ECO:0000256" key="1">
    <source>
        <dbReference type="SAM" id="Phobius"/>
    </source>
</evidence>
<accession>A0A2K9ZEN2</accession>
<dbReference type="EMBL" id="CP025014">
    <property type="protein sequence ID" value="AUW46660.1"/>
    <property type="molecule type" value="Genomic_DNA"/>
</dbReference>
<dbReference type="InterPro" id="IPR009937">
    <property type="entry name" value="Phage_holin_3_6"/>
</dbReference>
<sequence>MVKSADSSTPLSELVGGLVADVTGLLRKEIDLAKTEASEKFSQVLSGVEVLVFGLVLAIGAVGVLLGALVGGLAAFLVTEGFTETSASALASLIVGVVIAVIAWALVSRGLAALRGSNLKLDRTATSLRRDANVVKEKI</sequence>
<dbReference type="RefSeq" id="WP_105009291.1">
    <property type="nucleotide sequence ID" value="NZ_CP025014.1"/>
</dbReference>
<feature type="transmembrane region" description="Helical" evidence="1">
    <location>
        <begin position="89"/>
        <end position="107"/>
    </location>
</feature>
<keyword evidence="1" id="KW-0812">Transmembrane</keyword>
<keyword evidence="2" id="KW-0614">Plasmid</keyword>
<feature type="transmembrane region" description="Helical" evidence="1">
    <location>
        <begin position="50"/>
        <end position="77"/>
    </location>
</feature>
<dbReference type="AlphaFoldDB" id="A0A2K9ZEN2"/>
<proteinExistence type="predicted"/>
<reference evidence="2 3" key="1">
    <citation type="submission" date="2017-11" db="EMBL/GenBank/DDBJ databases">
        <title>Complete genome of Rhizobium leguminosarum Norway, an ineffective micro-symbiont.</title>
        <authorList>
            <person name="Hoffrichter A."/>
            <person name="Liang J."/>
            <person name="Brachmann A."/>
            <person name="Marin M."/>
        </authorList>
    </citation>
    <scope>NUCLEOTIDE SEQUENCE [LARGE SCALE GENOMIC DNA]</scope>
    <source>
        <strain evidence="2 3">Norway</strain>
        <plasmid evidence="3">Plasmid prln2</plasmid>
    </source>
</reference>
<dbReference type="Proteomes" id="UP000238523">
    <property type="component" value="Plasmid pRLN2"/>
</dbReference>
<dbReference type="Pfam" id="PF07332">
    <property type="entry name" value="Phage_holin_3_6"/>
    <property type="match status" value="1"/>
</dbReference>
<geneLocation type="plasmid" evidence="3">
    <name>prln2</name>
</geneLocation>
<organism evidence="2 3">
    <name type="scientific">Rhizobium leguminosarum</name>
    <dbReference type="NCBI Taxonomy" id="384"/>
    <lineage>
        <taxon>Bacteria</taxon>
        <taxon>Pseudomonadati</taxon>
        <taxon>Pseudomonadota</taxon>
        <taxon>Alphaproteobacteria</taxon>
        <taxon>Hyphomicrobiales</taxon>
        <taxon>Rhizobiaceae</taxon>
        <taxon>Rhizobium/Agrobacterium group</taxon>
        <taxon>Rhizobium</taxon>
    </lineage>
</organism>
<protein>
    <submittedName>
        <fullName evidence="2">Nutrient deprivation-induced protein</fullName>
    </submittedName>
</protein>
<evidence type="ECO:0000313" key="3">
    <source>
        <dbReference type="Proteomes" id="UP000238523"/>
    </source>
</evidence>
<gene>
    <name evidence="2" type="ORF">CUJ84_pRLN2000114</name>
</gene>
<name>A0A2K9ZEN2_RHILE</name>
<keyword evidence="1" id="KW-0472">Membrane</keyword>
<keyword evidence="1" id="KW-1133">Transmembrane helix</keyword>